<proteinExistence type="predicted"/>
<gene>
    <name evidence="2" type="ORF">QNI29_06580</name>
</gene>
<keyword evidence="1" id="KW-0812">Transmembrane</keyword>
<keyword evidence="3" id="KW-1185">Reference proteome</keyword>
<reference evidence="2 3" key="1">
    <citation type="submission" date="2023-05" db="EMBL/GenBank/DDBJ databases">
        <title>Comparative genomics reveals the evidence of polycyclic aromatic hydrocarbons degradation in moderately halophilic genus Pontibacillus.</title>
        <authorList>
            <person name="Yang H."/>
            <person name="Qian Z."/>
        </authorList>
    </citation>
    <scope>NUCLEOTIDE SEQUENCE [LARGE SCALE GENOMIC DNA]</scope>
    <source>
        <strain evidence="3">HN14</strain>
    </source>
</reference>
<sequence length="69" mass="8140">MSLSNISWKNILLVVVFLVVLSFTMPYFGFGLLSVFFFVLGVVEWVTKFILPWIVLYWGIRFIKSFELK</sequence>
<evidence type="ECO:0000313" key="3">
    <source>
        <dbReference type="Proteomes" id="UP001236652"/>
    </source>
</evidence>
<evidence type="ECO:0000256" key="1">
    <source>
        <dbReference type="SAM" id="Phobius"/>
    </source>
</evidence>
<accession>A0ABY8V0Z9</accession>
<dbReference type="RefSeq" id="WP_231418068.1">
    <property type="nucleotide sequence ID" value="NZ_CP126446.1"/>
</dbReference>
<protein>
    <submittedName>
        <fullName evidence="2">Uncharacterized protein</fullName>
    </submittedName>
</protein>
<name>A0ABY8V0Z9_9BACI</name>
<evidence type="ECO:0000313" key="2">
    <source>
        <dbReference type="EMBL" id="WIF99318.1"/>
    </source>
</evidence>
<dbReference type="EMBL" id="CP126446">
    <property type="protein sequence ID" value="WIF99318.1"/>
    <property type="molecule type" value="Genomic_DNA"/>
</dbReference>
<keyword evidence="1" id="KW-0472">Membrane</keyword>
<feature type="transmembrane region" description="Helical" evidence="1">
    <location>
        <begin position="12"/>
        <end position="39"/>
    </location>
</feature>
<keyword evidence="1" id="KW-1133">Transmembrane helix</keyword>
<organism evidence="2 3">
    <name type="scientific">Pontibacillus chungwhensis</name>
    <dbReference type="NCBI Taxonomy" id="265426"/>
    <lineage>
        <taxon>Bacteria</taxon>
        <taxon>Bacillati</taxon>
        <taxon>Bacillota</taxon>
        <taxon>Bacilli</taxon>
        <taxon>Bacillales</taxon>
        <taxon>Bacillaceae</taxon>
        <taxon>Pontibacillus</taxon>
    </lineage>
</organism>
<dbReference type="Proteomes" id="UP001236652">
    <property type="component" value="Chromosome"/>
</dbReference>
<feature type="transmembrane region" description="Helical" evidence="1">
    <location>
        <begin position="45"/>
        <end position="63"/>
    </location>
</feature>